<dbReference type="EMBL" id="CP033169">
    <property type="protein sequence ID" value="AYO29617.1"/>
    <property type="molecule type" value="Genomic_DNA"/>
</dbReference>
<dbReference type="SUPFAM" id="SSF55811">
    <property type="entry name" value="Nudix"/>
    <property type="match status" value="1"/>
</dbReference>
<dbReference type="PANTHER" id="PTHR43046">
    <property type="entry name" value="GDP-MANNOSE MANNOSYL HYDROLASE"/>
    <property type="match status" value="1"/>
</dbReference>
<evidence type="ECO:0000256" key="2">
    <source>
        <dbReference type="ARBA" id="ARBA00022801"/>
    </source>
</evidence>
<dbReference type="InterPro" id="IPR020476">
    <property type="entry name" value="Nudix_hydrolase"/>
</dbReference>
<dbReference type="InterPro" id="IPR015797">
    <property type="entry name" value="NUDIX_hydrolase-like_dom_sf"/>
</dbReference>
<evidence type="ECO:0000313" key="5">
    <source>
        <dbReference type="Proteomes" id="UP000280960"/>
    </source>
</evidence>
<sequence length="173" mass="20150">MIKIRAGIILIEHEEILLVRHNVSARKYHPDYDAKPTAIKDYWVFPGGGVLQGETLETCAKRETFEETSIKVEIGPLLFLGESIWPDGERHIINFFFEAKRIEGNVRKPRWAFLDEKYDEPAFLPLSKLDEIILLPDIKTYIKRLSKGETFRGTYLKNLWESYTDVDTKYGVE</sequence>
<dbReference type="PROSITE" id="PS51462">
    <property type="entry name" value="NUDIX"/>
    <property type="match status" value="1"/>
</dbReference>
<dbReference type="RefSeq" id="WP_122014012.1">
    <property type="nucleotide sequence ID" value="NZ_CP033169.1"/>
</dbReference>
<evidence type="ECO:0000313" key="4">
    <source>
        <dbReference type="EMBL" id="AYO29617.1"/>
    </source>
</evidence>
<dbReference type="Pfam" id="PF00293">
    <property type="entry name" value="NUDIX"/>
    <property type="match status" value="1"/>
</dbReference>
<dbReference type="GO" id="GO:0016787">
    <property type="term" value="F:hydrolase activity"/>
    <property type="evidence" value="ECO:0007669"/>
    <property type="project" value="UniProtKB-KW"/>
</dbReference>
<gene>
    <name evidence="4" type="ORF">D2962_02465</name>
</gene>
<dbReference type="AlphaFoldDB" id="A0A3G2R3V3"/>
<organism evidence="4 5">
    <name type="scientific">Biomaibacter acetigenes</name>
    <dbReference type="NCBI Taxonomy" id="2316383"/>
    <lineage>
        <taxon>Bacteria</taxon>
        <taxon>Bacillati</taxon>
        <taxon>Bacillota</taxon>
        <taxon>Clostridia</taxon>
        <taxon>Thermosediminibacterales</taxon>
        <taxon>Tepidanaerobacteraceae</taxon>
        <taxon>Biomaibacter</taxon>
    </lineage>
</organism>
<protein>
    <submittedName>
        <fullName evidence="4">NUDIX hydrolase</fullName>
    </submittedName>
</protein>
<accession>A0A3G2R3V3</accession>
<dbReference type="PANTHER" id="PTHR43046:SF16">
    <property type="entry name" value="ADP-RIBOSE PYROPHOSPHATASE YJHB-RELATED"/>
    <property type="match status" value="1"/>
</dbReference>
<dbReference type="InterPro" id="IPR000086">
    <property type="entry name" value="NUDIX_hydrolase_dom"/>
</dbReference>
<keyword evidence="5" id="KW-1185">Reference proteome</keyword>
<name>A0A3G2R3V3_9FIRM</name>
<keyword evidence="2 4" id="KW-0378">Hydrolase</keyword>
<evidence type="ECO:0000256" key="1">
    <source>
        <dbReference type="ARBA" id="ARBA00001946"/>
    </source>
</evidence>
<dbReference type="Proteomes" id="UP000280960">
    <property type="component" value="Chromosome"/>
</dbReference>
<dbReference type="PRINTS" id="PR00502">
    <property type="entry name" value="NUDIXFAMILY"/>
</dbReference>
<dbReference type="Gene3D" id="3.90.79.10">
    <property type="entry name" value="Nucleoside Triphosphate Pyrophosphohydrolase"/>
    <property type="match status" value="1"/>
</dbReference>
<reference evidence="4 5" key="1">
    <citation type="submission" date="2018-10" db="EMBL/GenBank/DDBJ databases">
        <authorList>
            <person name="Zhang X."/>
        </authorList>
    </citation>
    <scope>NUCLEOTIDE SEQUENCE [LARGE SCALE GENOMIC DNA]</scope>
    <source>
        <strain evidence="4 5">SK-G1</strain>
    </source>
</reference>
<comment type="cofactor">
    <cofactor evidence="1">
        <name>Mg(2+)</name>
        <dbReference type="ChEBI" id="CHEBI:18420"/>
    </cofactor>
</comment>
<evidence type="ECO:0000259" key="3">
    <source>
        <dbReference type="PROSITE" id="PS51462"/>
    </source>
</evidence>
<feature type="domain" description="Nudix hydrolase" evidence="3">
    <location>
        <begin position="1"/>
        <end position="146"/>
    </location>
</feature>
<dbReference type="KEGG" id="bacg:D2962_02465"/>
<proteinExistence type="predicted"/>